<comment type="caution">
    <text evidence="2">The sequence shown here is derived from an EMBL/GenBank/DDBJ whole genome shotgun (WGS) entry which is preliminary data.</text>
</comment>
<keyword evidence="3" id="KW-1185">Reference proteome</keyword>
<proteinExistence type="predicted"/>
<name>A0A8H5WYM2_FUSHE</name>
<dbReference type="InterPro" id="IPR040840">
    <property type="entry name" value="TcA_TcB_BD"/>
</dbReference>
<gene>
    <name evidence="2" type="ORF">FHETE_1968</name>
</gene>
<protein>
    <submittedName>
        <fullName evidence="2">Toxin subunit</fullName>
    </submittedName>
</protein>
<dbReference type="Pfam" id="PF18276">
    <property type="entry name" value="TcA_TcB_BD"/>
    <property type="match status" value="1"/>
</dbReference>
<evidence type="ECO:0000313" key="2">
    <source>
        <dbReference type="EMBL" id="KAF5676906.1"/>
    </source>
</evidence>
<evidence type="ECO:0000313" key="3">
    <source>
        <dbReference type="Proteomes" id="UP000567885"/>
    </source>
</evidence>
<feature type="domain" description="Tc toxin complex TcA C-terminal TcB-binding" evidence="1">
    <location>
        <begin position="96"/>
        <end position="390"/>
    </location>
</feature>
<dbReference type="OrthoDB" id="4940706at2759"/>
<sequence>MEGTSDLALELAAGALMAIPNLVANMQPMGVGIAIKMDAESIAKLLQCTASVLNLKGQMDMHDAQRAARKGSMIRQLQERRLQANTAGWEIRKIDKDLDVQRVRLALAESEIRAQQQHVERVQEVQEWHRTKYTNAALYSCLENSFRTLYHKAFLLTMQLARKAERSFQFEMASRFGSSNNMSFLAPGGYWDSARDGLLSSNNLYLGLKRLELAYMEKRAYDYEISKNISLRQVDPAALFSLRQTGTASFSLSEVLFDMDFPGHYFRRIKSVGISIPAIVGPYTGLNCIMSLTEHRTGVTPQTASASEPYTYKGRDDVRFQTDTIPVSSIAVSHGTSDSGTFELNFCGERYLPFEGSGCCSKWKLEFPTAHKQFDYNTISDVILHVRYTAVEGGIPMREAANTSVKEYLAAVSSTEVSIVGPTALLDLKNDFPNDWYSLIDGAAVNKLRLSGLAERLPFFTRGRQCMIKRAVAYICKKDIASEGVGITLLDPKSYVFEPPADLTVQVPEGVEVLLIKEMNCDVRVNWELECMILMYNVPRNLLYKVVLDSVAAEK</sequence>
<dbReference type="EMBL" id="JAAGWQ010000029">
    <property type="protein sequence ID" value="KAF5676906.1"/>
    <property type="molecule type" value="Genomic_DNA"/>
</dbReference>
<dbReference type="Proteomes" id="UP000567885">
    <property type="component" value="Unassembled WGS sequence"/>
</dbReference>
<organism evidence="2 3">
    <name type="scientific">Fusarium heterosporum</name>
    <dbReference type="NCBI Taxonomy" id="42747"/>
    <lineage>
        <taxon>Eukaryota</taxon>
        <taxon>Fungi</taxon>
        <taxon>Dikarya</taxon>
        <taxon>Ascomycota</taxon>
        <taxon>Pezizomycotina</taxon>
        <taxon>Sordariomycetes</taxon>
        <taxon>Hypocreomycetidae</taxon>
        <taxon>Hypocreales</taxon>
        <taxon>Nectriaceae</taxon>
        <taxon>Fusarium</taxon>
        <taxon>Fusarium heterosporum species complex</taxon>
    </lineage>
</organism>
<reference evidence="2 3" key="1">
    <citation type="submission" date="2020-05" db="EMBL/GenBank/DDBJ databases">
        <title>Identification and distribution of gene clusters putatively required for synthesis of sphingolipid metabolism inhibitors in phylogenetically diverse species of the filamentous fungus Fusarium.</title>
        <authorList>
            <person name="Kim H.-S."/>
            <person name="Busman M."/>
            <person name="Brown D.W."/>
            <person name="Divon H."/>
            <person name="Uhlig S."/>
            <person name="Proctor R.H."/>
        </authorList>
    </citation>
    <scope>NUCLEOTIDE SEQUENCE [LARGE SCALE GENOMIC DNA]</scope>
    <source>
        <strain evidence="2 3">NRRL 20693</strain>
    </source>
</reference>
<accession>A0A8H5WYM2</accession>
<dbReference type="AlphaFoldDB" id="A0A8H5WYM2"/>
<evidence type="ECO:0000259" key="1">
    <source>
        <dbReference type="Pfam" id="PF18276"/>
    </source>
</evidence>